<dbReference type="EMBL" id="FLUM01000002">
    <property type="protein sequence ID" value="SBW01191.1"/>
    <property type="molecule type" value="Genomic_DNA"/>
</dbReference>
<evidence type="ECO:0000313" key="2">
    <source>
        <dbReference type="EMBL" id="SBW01191.1"/>
    </source>
</evidence>
<dbReference type="AlphaFoldDB" id="A0A212JP64"/>
<feature type="transmembrane region" description="Helical" evidence="1">
    <location>
        <begin position="294"/>
        <end position="312"/>
    </location>
</feature>
<sequence>MDWFSRIPDKIATNKKSHFWLFFALLLFLSAVMMYLYQPLCPGQDFFFHYRRLQALMDGMKASPMLIYLDYNAIDGYGYFTKAFYPDFVLIPFALIGNLTNLEFAYQFMVFTMTVLCGVFTYITVNRIYKKPFAAAIATLLYTFCVYRLLDLYHRAALGETLTFTFIPIVFLGLYHIIKGDYKKWYILAIGFSLMIFTHLISSVLMFFTLLIFLIIYYKPLLKEPKRLLYLAVTGITTLIITAYYLFPMLEQAITTTFYYESRELMAKTQDSALPFHWIIWGMFTGIVTPAQAFIPGVGFLLTGAAALRLFVYRKSAELRSVDIGVVIGLVYIVASSPLFPWSVFPFNKLNFIQMAWRLFEFTSFFFAVAGGYYLSLILKSNGRKVTAGFTVVILLAFIMINDAKSYEMYRCGRPITQVAAFNNDYHLGGMEYIPSSVPSIEYMHKRGDSIRTEYSETTITNLGKEKGVTSFDITINNSEAAELPLIYYKGYTATLNDKEIPVAESENGLVQLPIGQSGHIQVYYGGTVIQKISYFITLAGIFATCIYIFLQKRKPTRGFNTNNK</sequence>
<feature type="transmembrane region" description="Helical" evidence="1">
    <location>
        <begin position="324"/>
        <end position="345"/>
    </location>
</feature>
<accession>A0A212JP64</accession>
<feature type="transmembrane region" description="Helical" evidence="1">
    <location>
        <begin position="386"/>
        <end position="401"/>
    </location>
</feature>
<keyword evidence="1" id="KW-1133">Transmembrane helix</keyword>
<feature type="transmembrane region" description="Helical" evidence="1">
    <location>
        <begin position="228"/>
        <end position="247"/>
    </location>
</feature>
<proteinExistence type="predicted"/>
<feature type="transmembrane region" description="Helical" evidence="1">
    <location>
        <begin position="104"/>
        <end position="125"/>
    </location>
</feature>
<dbReference type="RefSeq" id="WP_296941634.1">
    <property type="nucleotide sequence ID" value="NZ_LT599032.1"/>
</dbReference>
<reference evidence="2" key="1">
    <citation type="submission" date="2016-04" db="EMBL/GenBank/DDBJ databases">
        <authorList>
            <person name="Evans L.H."/>
            <person name="Alamgir A."/>
            <person name="Owens N."/>
            <person name="Weber N.D."/>
            <person name="Virtaneva K."/>
            <person name="Barbian K."/>
            <person name="Babar A."/>
            <person name="Rosenke K."/>
        </authorList>
    </citation>
    <scope>NUCLEOTIDE SEQUENCE</scope>
    <source>
        <strain evidence="2">86-1</strain>
    </source>
</reference>
<feature type="transmembrane region" description="Helical" evidence="1">
    <location>
        <begin position="357"/>
        <end position="379"/>
    </location>
</feature>
<protein>
    <recommendedName>
        <fullName evidence="3">Membrane protein 6-pyruvoyl-tetrahydropterin synthase-related domain-containing protein</fullName>
    </recommendedName>
</protein>
<feature type="transmembrane region" description="Helical" evidence="1">
    <location>
        <begin position="20"/>
        <end position="37"/>
    </location>
</feature>
<feature type="transmembrane region" description="Helical" evidence="1">
    <location>
        <begin position="132"/>
        <end position="150"/>
    </location>
</feature>
<evidence type="ECO:0000256" key="1">
    <source>
        <dbReference type="SAM" id="Phobius"/>
    </source>
</evidence>
<keyword evidence="1" id="KW-0472">Membrane</keyword>
<feature type="transmembrane region" description="Helical" evidence="1">
    <location>
        <begin position="533"/>
        <end position="551"/>
    </location>
</feature>
<keyword evidence="1" id="KW-0812">Transmembrane</keyword>
<gene>
    <name evidence="2" type="ORF">KL86DYS1_20393</name>
</gene>
<organism evidence="2">
    <name type="scientific">uncultured Dysgonomonas sp</name>
    <dbReference type="NCBI Taxonomy" id="206096"/>
    <lineage>
        <taxon>Bacteria</taxon>
        <taxon>Pseudomonadati</taxon>
        <taxon>Bacteroidota</taxon>
        <taxon>Bacteroidia</taxon>
        <taxon>Bacteroidales</taxon>
        <taxon>Dysgonomonadaceae</taxon>
        <taxon>Dysgonomonas</taxon>
        <taxon>environmental samples</taxon>
    </lineage>
</organism>
<evidence type="ECO:0008006" key="3">
    <source>
        <dbReference type="Google" id="ProtNLM"/>
    </source>
</evidence>
<name>A0A212JP64_9BACT</name>
<feature type="transmembrane region" description="Helical" evidence="1">
    <location>
        <begin position="185"/>
        <end position="216"/>
    </location>
</feature>
<feature type="transmembrane region" description="Helical" evidence="1">
    <location>
        <begin position="156"/>
        <end position="178"/>
    </location>
</feature>